<evidence type="ECO:0000256" key="1">
    <source>
        <dbReference type="SAM" id="MobiDB-lite"/>
    </source>
</evidence>
<dbReference type="Gene3D" id="3.40.50.300">
    <property type="entry name" value="P-loop containing nucleotide triphosphate hydrolases"/>
    <property type="match status" value="1"/>
</dbReference>
<feature type="compositionally biased region" description="Pro residues" evidence="1">
    <location>
        <begin position="307"/>
        <end position="317"/>
    </location>
</feature>
<dbReference type="PANTHER" id="PTHR35894">
    <property type="entry name" value="GENERAL SECRETION PATHWAY PROTEIN A-RELATED"/>
    <property type="match status" value="1"/>
</dbReference>
<feature type="compositionally biased region" description="Basic and acidic residues" evidence="1">
    <location>
        <begin position="565"/>
        <end position="578"/>
    </location>
</feature>
<name>A0A3B0Y9D6_9ZZZZ</name>
<feature type="region of interest" description="Disordered" evidence="1">
    <location>
        <begin position="435"/>
        <end position="644"/>
    </location>
</feature>
<organism evidence="3">
    <name type="scientific">hydrothermal vent metagenome</name>
    <dbReference type="NCBI Taxonomy" id="652676"/>
    <lineage>
        <taxon>unclassified sequences</taxon>
        <taxon>metagenomes</taxon>
        <taxon>ecological metagenomes</taxon>
    </lineage>
</organism>
<accession>A0A3B0Y9D6</accession>
<dbReference type="EMBL" id="UOFN01000014">
    <property type="protein sequence ID" value="VAW73430.1"/>
    <property type="molecule type" value="Genomic_DNA"/>
</dbReference>
<feature type="compositionally biased region" description="Basic and acidic residues" evidence="1">
    <location>
        <begin position="435"/>
        <end position="445"/>
    </location>
</feature>
<sequence>MYDQFYGFTERPFSLLPDPDFLFLGEKHRAALDTLELAIFNHSGFCVISGEIGAGKTTLVRELLNRLKDDIQVGLVSNTHPSFGELMQWIMAAYGLPGGTEDRLVLHKRFIDFVIQRYADGKHTLLIIDEAQNLSLAALEELRMLSNVNSEKDLVLQIILIGQSELRDNLRKPELAQFAQRISIDYFLGGLTPDETALYIQHRVVHAGGSADLFSVDACRKVFEYSQGIPRVINRLCDLSLVYGFAENLEQITADAVLLVAKEQHMGEAMEAARKRAADPAPAKKPLVTKTQATDAKPVASADVAPVVPPEPEPEPAPETLAETSDLHPELQAKPASKPKTNTRKDDLHTLVVNAEKTAGSRGERSALWLFVGVAVMVGAAGWVSRDAWLPTQQIASQGEQVTVEPSDKEAQEVQREETARLAEQEAAEKAKLEQAALDKADQEKAASLAKQEAAEKAKLEQAKREKASKKKAVRLAKQKAAKKAKREKARREKAARVAKQQAAEKAEREEAALLAQQKEQERREHAARALLGGPDWSDEDDEASVNPPVVQSEIPAPQVKSFKKVGEKEQARRERAARAMLGSTADWSEEDDEQVESTTVALPESTATVVESDEDASGVVSDADGFSSNPCDGPTARFLSTCR</sequence>
<dbReference type="SMART" id="SM00382">
    <property type="entry name" value="AAA"/>
    <property type="match status" value="1"/>
</dbReference>
<feature type="compositionally biased region" description="Basic and acidic residues" evidence="1">
    <location>
        <begin position="453"/>
        <end position="466"/>
    </location>
</feature>
<reference evidence="3" key="1">
    <citation type="submission" date="2018-06" db="EMBL/GenBank/DDBJ databases">
        <authorList>
            <person name="Zhirakovskaya E."/>
        </authorList>
    </citation>
    <scope>NUCLEOTIDE SEQUENCE</scope>
</reference>
<dbReference type="Pfam" id="PF13401">
    <property type="entry name" value="AAA_22"/>
    <property type="match status" value="1"/>
</dbReference>
<feature type="compositionally biased region" description="Basic and acidic residues" evidence="1">
    <location>
        <begin position="503"/>
        <end position="512"/>
    </location>
</feature>
<feature type="compositionally biased region" description="Basic and acidic residues" evidence="1">
    <location>
        <begin position="519"/>
        <end position="528"/>
    </location>
</feature>
<dbReference type="GO" id="GO:0016887">
    <property type="term" value="F:ATP hydrolysis activity"/>
    <property type="evidence" value="ECO:0007669"/>
    <property type="project" value="InterPro"/>
</dbReference>
<dbReference type="InterPro" id="IPR027417">
    <property type="entry name" value="P-loop_NTPase"/>
</dbReference>
<dbReference type="InterPro" id="IPR003593">
    <property type="entry name" value="AAA+_ATPase"/>
</dbReference>
<dbReference type="CDD" id="cd00009">
    <property type="entry name" value="AAA"/>
    <property type="match status" value="1"/>
</dbReference>
<feature type="compositionally biased region" description="Basic residues" evidence="1">
    <location>
        <begin position="467"/>
        <end position="489"/>
    </location>
</feature>
<feature type="region of interest" description="Disordered" evidence="1">
    <location>
        <begin position="270"/>
        <end position="349"/>
    </location>
</feature>
<dbReference type="InterPro" id="IPR052026">
    <property type="entry name" value="ExeA_AAA_ATPase_DNA-bind"/>
</dbReference>
<proteinExistence type="predicted"/>
<protein>
    <submittedName>
        <fullName evidence="3">General secretion pathway protein A</fullName>
    </submittedName>
</protein>
<feature type="domain" description="AAA+ ATPase" evidence="2">
    <location>
        <begin position="42"/>
        <end position="188"/>
    </location>
</feature>
<evidence type="ECO:0000313" key="3">
    <source>
        <dbReference type="EMBL" id="VAW73430.1"/>
    </source>
</evidence>
<dbReference type="InterPro" id="IPR049945">
    <property type="entry name" value="AAA_22"/>
</dbReference>
<dbReference type="PANTHER" id="PTHR35894:SF1">
    <property type="entry name" value="PHOSPHORIBULOKINASE _ URIDINE KINASE FAMILY"/>
    <property type="match status" value="1"/>
</dbReference>
<dbReference type="AlphaFoldDB" id="A0A3B0Y9D6"/>
<gene>
    <name evidence="3" type="ORF">MNBD_GAMMA15-1285</name>
</gene>
<feature type="compositionally biased region" description="Polar residues" evidence="1">
    <location>
        <begin position="597"/>
        <end position="610"/>
    </location>
</feature>
<dbReference type="SUPFAM" id="SSF52540">
    <property type="entry name" value="P-loop containing nucleoside triphosphate hydrolases"/>
    <property type="match status" value="1"/>
</dbReference>
<evidence type="ECO:0000259" key="2">
    <source>
        <dbReference type="SMART" id="SM00382"/>
    </source>
</evidence>